<evidence type="ECO:0000313" key="1">
    <source>
        <dbReference type="EMBL" id="MCI69797.1"/>
    </source>
</evidence>
<evidence type="ECO:0000313" key="2">
    <source>
        <dbReference type="Proteomes" id="UP000265520"/>
    </source>
</evidence>
<keyword evidence="2" id="KW-1185">Reference proteome</keyword>
<sequence length="68" mass="7182">MENEIADRNAKLKVASDLERGLASSKEGVASLVIDDIGCVGQPSFGNALEQTQVLNLEADISFDGLDC</sequence>
<protein>
    <submittedName>
        <fullName evidence="1">Uncharacterized protein</fullName>
    </submittedName>
</protein>
<organism evidence="1 2">
    <name type="scientific">Trifolium medium</name>
    <dbReference type="NCBI Taxonomy" id="97028"/>
    <lineage>
        <taxon>Eukaryota</taxon>
        <taxon>Viridiplantae</taxon>
        <taxon>Streptophyta</taxon>
        <taxon>Embryophyta</taxon>
        <taxon>Tracheophyta</taxon>
        <taxon>Spermatophyta</taxon>
        <taxon>Magnoliopsida</taxon>
        <taxon>eudicotyledons</taxon>
        <taxon>Gunneridae</taxon>
        <taxon>Pentapetalae</taxon>
        <taxon>rosids</taxon>
        <taxon>fabids</taxon>
        <taxon>Fabales</taxon>
        <taxon>Fabaceae</taxon>
        <taxon>Papilionoideae</taxon>
        <taxon>50 kb inversion clade</taxon>
        <taxon>NPAAA clade</taxon>
        <taxon>Hologalegina</taxon>
        <taxon>IRL clade</taxon>
        <taxon>Trifolieae</taxon>
        <taxon>Trifolium</taxon>
    </lineage>
</organism>
<dbReference type="AlphaFoldDB" id="A0A392UAD3"/>
<accession>A0A392UAD3</accession>
<reference evidence="1 2" key="1">
    <citation type="journal article" date="2018" name="Front. Plant Sci.">
        <title>Red Clover (Trifolium pratense) and Zigzag Clover (T. medium) - A Picture of Genomic Similarities and Differences.</title>
        <authorList>
            <person name="Dluhosova J."/>
            <person name="Istvanek J."/>
            <person name="Nedelnik J."/>
            <person name="Repkova J."/>
        </authorList>
    </citation>
    <scope>NUCLEOTIDE SEQUENCE [LARGE SCALE GENOMIC DNA]</scope>
    <source>
        <strain evidence="2">cv. 10/8</strain>
        <tissue evidence="1">Leaf</tissue>
    </source>
</reference>
<dbReference type="EMBL" id="LXQA010763182">
    <property type="protein sequence ID" value="MCI69797.1"/>
    <property type="molecule type" value="Genomic_DNA"/>
</dbReference>
<proteinExistence type="predicted"/>
<comment type="caution">
    <text evidence="1">The sequence shown here is derived from an EMBL/GenBank/DDBJ whole genome shotgun (WGS) entry which is preliminary data.</text>
</comment>
<dbReference type="Proteomes" id="UP000265520">
    <property type="component" value="Unassembled WGS sequence"/>
</dbReference>
<name>A0A392UAD3_9FABA</name>